<proteinExistence type="inferred from homology"/>
<evidence type="ECO:0000259" key="13">
    <source>
        <dbReference type="Pfam" id="PF00593"/>
    </source>
</evidence>
<evidence type="ECO:0000256" key="2">
    <source>
        <dbReference type="ARBA" id="ARBA00009810"/>
    </source>
</evidence>
<evidence type="ECO:0000256" key="10">
    <source>
        <dbReference type="PROSITE-ProRule" id="PRU01360"/>
    </source>
</evidence>
<dbReference type="Gene3D" id="2.170.130.10">
    <property type="entry name" value="TonB-dependent receptor, plug domain"/>
    <property type="match status" value="1"/>
</dbReference>
<dbReference type="GO" id="GO:0015344">
    <property type="term" value="F:siderophore uptake transmembrane transporter activity"/>
    <property type="evidence" value="ECO:0007669"/>
    <property type="project" value="TreeGrafter"/>
</dbReference>
<dbReference type="InterPro" id="IPR000531">
    <property type="entry name" value="Beta-barrel_TonB"/>
</dbReference>
<dbReference type="InterPro" id="IPR011276">
    <property type="entry name" value="TonB_haem/Hb_rcpt"/>
</dbReference>
<evidence type="ECO:0000256" key="8">
    <source>
        <dbReference type="ARBA" id="ARBA00023170"/>
    </source>
</evidence>
<sequence length="723" mass="79949">MGPVARNLAVLMSSAAVLVLSSAHGANAQETRTTEEQKGERVTVLQRIVITAGREKVAIDTPSAVTVVNQEDIEEKQPQTINEIIKGTPGVNATGSDRLLGQSFNIRGIGAPENTGDGGRIIVNVDGAQKFYEQYRLGSFFSDPELYKRVEILRGPAFSTLYGSGALGGVINFETKDASDYIAEGKTGALRMKTTYDSNGNGWLASPLLAQKVGENAEFLLTGNYRRANNFKDGDGNEVIGTEFRAWSGLAKGTFKVGDEGTLRVSYQRWDSDLDRQELSQTSTATMFGLIDRHIVDDTAVIAYENPFSDYDLLDVKFSASYSRTKNNQDNHVSSPAFPIPCIPGSFAVVCDSTYAYETWQFNAQNTFEWRGDNWENFLTVGSQTAFQNRIADAYLDNGMPFPVNFHPEGKDVRTGIFAQNEFIWNEKLTLIPGIRLDWRRLTPGDNVYYPETTNRVDSSDDTAFSPKIAAHYKINDTIAVFGSLAHTERFPTLDEVFSTTSSSSSFAPSLDLKKERSNNIEGGFALSGYDLVQGGDAGELKLTAFHNSVKGLIALNSPFAPGYNDKSGFKNINNATIYGFEVEAAYDTDYFFANAGYSYVVGKNDDDNTYLQTVAPHELSLTVGAKIPDHGMKIGWRARFVAGPQDSARDTDVAPMNSTRYATSFDVHDMFVTWKPEEGQFLGWEGRFGIDNIFDRQYKEFLQNDVAKGRTFKLTLAKQLDW</sequence>
<feature type="chain" id="PRO_5035173036" evidence="12">
    <location>
        <begin position="29"/>
        <end position="723"/>
    </location>
</feature>
<dbReference type="SUPFAM" id="SSF56935">
    <property type="entry name" value="Porins"/>
    <property type="match status" value="1"/>
</dbReference>
<keyword evidence="4 10" id="KW-1134">Transmembrane beta strand</keyword>
<dbReference type="Pfam" id="PF00593">
    <property type="entry name" value="TonB_dep_Rec_b-barrel"/>
    <property type="match status" value="1"/>
</dbReference>
<comment type="subcellular location">
    <subcellularLocation>
        <location evidence="1 10">Cell outer membrane</location>
        <topology evidence="1 10">Multi-pass membrane protein</topology>
    </subcellularLocation>
</comment>
<dbReference type="PANTHER" id="PTHR30069:SF41">
    <property type="entry name" value="HEME_HEMOPEXIN UTILIZATION PROTEIN C"/>
    <property type="match status" value="1"/>
</dbReference>
<evidence type="ECO:0000256" key="3">
    <source>
        <dbReference type="ARBA" id="ARBA00022448"/>
    </source>
</evidence>
<gene>
    <name evidence="15" type="ORF">ICI42_17210</name>
</gene>
<feature type="signal peptide" evidence="12">
    <location>
        <begin position="1"/>
        <end position="28"/>
    </location>
</feature>
<evidence type="ECO:0000259" key="14">
    <source>
        <dbReference type="Pfam" id="PF07715"/>
    </source>
</evidence>
<dbReference type="InterPro" id="IPR037066">
    <property type="entry name" value="Plug_dom_sf"/>
</dbReference>
<keyword evidence="16" id="KW-1185">Reference proteome</keyword>
<evidence type="ECO:0000256" key="9">
    <source>
        <dbReference type="ARBA" id="ARBA00023237"/>
    </source>
</evidence>
<keyword evidence="6 11" id="KW-0798">TonB box</keyword>
<keyword evidence="9 10" id="KW-0998">Cell outer membrane</keyword>
<protein>
    <submittedName>
        <fullName evidence="15">TonB-dependent receptor</fullName>
    </submittedName>
</protein>
<comment type="similarity">
    <text evidence="2 10 11">Belongs to the TonB-dependent receptor family.</text>
</comment>
<dbReference type="GO" id="GO:0015232">
    <property type="term" value="F:heme transmembrane transporter activity"/>
    <property type="evidence" value="ECO:0007669"/>
    <property type="project" value="InterPro"/>
</dbReference>
<dbReference type="EMBL" id="JACVVX010000005">
    <property type="protein sequence ID" value="MBD0416395.1"/>
    <property type="molecule type" value="Genomic_DNA"/>
</dbReference>
<feature type="domain" description="TonB-dependent receptor-like beta-barrel" evidence="13">
    <location>
        <begin position="258"/>
        <end position="694"/>
    </location>
</feature>
<dbReference type="CDD" id="cd01347">
    <property type="entry name" value="ligand_gated_channel"/>
    <property type="match status" value="1"/>
</dbReference>
<comment type="caution">
    <text evidence="15">The sequence shown here is derived from an EMBL/GenBank/DDBJ whole genome shotgun (WGS) entry which is preliminary data.</text>
</comment>
<dbReference type="Gene3D" id="2.40.170.20">
    <property type="entry name" value="TonB-dependent receptor, beta-barrel domain"/>
    <property type="match status" value="1"/>
</dbReference>
<dbReference type="NCBIfam" id="TIGR01785">
    <property type="entry name" value="TonB-hemin"/>
    <property type="match status" value="1"/>
</dbReference>
<evidence type="ECO:0000313" key="15">
    <source>
        <dbReference type="EMBL" id="MBD0416395.1"/>
    </source>
</evidence>
<dbReference type="RefSeq" id="WP_188165820.1">
    <property type="nucleotide sequence ID" value="NZ_JACVVX010000005.1"/>
</dbReference>
<evidence type="ECO:0000256" key="12">
    <source>
        <dbReference type="SAM" id="SignalP"/>
    </source>
</evidence>
<name>A0A8J6U5J8_9HYPH</name>
<dbReference type="InterPro" id="IPR012910">
    <property type="entry name" value="Plug_dom"/>
</dbReference>
<keyword evidence="3 10" id="KW-0813">Transport</keyword>
<dbReference type="AlphaFoldDB" id="A0A8J6U5J8"/>
<evidence type="ECO:0000256" key="7">
    <source>
        <dbReference type="ARBA" id="ARBA00023136"/>
    </source>
</evidence>
<keyword evidence="5 10" id="KW-0812">Transmembrane</keyword>
<evidence type="ECO:0000256" key="6">
    <source>
        <dbReference type="ARBA" id="ARBA00023077"/>
    </source>
</evidence>
<dbReference type="InterPro" id="IPR039426">
    <property type="entry name" value="TonB-dep_rcpt-like"/>
</dbReference>
<dbReference type="GO" id="GO:0044718">
    <property type="term" value="P:siderophore transmembrane transport"/>
    <property type="evidence" value="ECO:0007669"/>
    <property type="project" value="TreeGrafter"/>
</dbReference>
<dbReference type="Proteomes" id="UP000643405">
    <property type="component" value="Unassembled WGS sequence"/>
</dbReference>
<reference evidence="15" key="1">
    <citation type="submission" date="2020-09" db="EMBL/GenBank/DDBJ databases">
        <title>Genome seq and assembly of Tianweitania sp.</title>
        <authorList>
            <person name="Chhetri G."/>
        </authorList>
    </citation>
    <scope>NUCLEOTIDE SEQUENCE</scope>
    <source>
        <strain evidence="15">Rool2</strain>
    </source>
</reference>
<organism evidence="15 16">
    <name type="scientific">Oryzicola mucosus</name>
    <dbReference type="NCBI Taxonomy" id="2767425"/>
    <lineage>
        <taxon>Bacteria</taxon>
        <taxon>Pseudomonadati</taxon>
        <taxon>Pseudomonadota</taxon>
        <taxon>Alphaproteobacteria</taxon>
        <taxon>Hyphomicrobiales</taxon>
        <taxon>Phyllobacteriaceae</taxon>
        <taxon>Oryzicola</taxon>
    </lineage>
</organism>
<keyword evidence="7 10" id="KW-0472">Membrane</keyword>
<evidence type="ECO:0000256" key="11">
    <source>
        <dbReference type="RuleBase" id="RU003357"/>
    </source>
</evidence>
<dbReference type="GO" id="GO:0009279">
    <property type="term" value="C:cell outer membrane"/>
    <property type="evidence" value="ECO:0007669"/>
    <property type="project" value="UniProtKB-SubCell"/>
</dbReference>
<evidence type="ECO:0000256" key="1">
    <source>
        <dbReference type="ARBA" id="ARBA00004571"/>
    </source>
</evidence>
<dbReference type="Pfam" id="PF07715">
    <property type="entry name" value="Plug"/>
    <property type="match status" value="1"/>
</dbReference>
<dbReference type="InterPro" id="IPR036942">
    <property type="entry name" value="Beta-barrel_TonB_sf"/>
</dbReference>
<dbReference type="PROSITE" id="PS52016">
    <property type="entry name" value="TONB_DEPENDENT_REC_3"/>
    <property type="match status" value="1"/>
</dbReference>
<keyword evidence="8 15" id="KW-0675">Receptor</keyword>
<accession>A0A8J6U5J8</accession>
<feature type="domain" description="TonB-dependent receptor plug" evidence="14">
    <location>
        <begin position="59"/>
        <end position="170"/>
    </location>
</feature>
<dbReference type="PANTHER" id="PTHR30069">
    <property type="entry name" value="TONB-DEPENDENT OUTER MEMBRANE RECEPTOR"/>
    <property type="match status" value="1"/>
</dbReference>
<keyword evidence="12" id="KW-0732">Signal</keyword>
<evidence type="ECO:0000256" key="5">
    <source>
        <dbReference type="ARBA" id="ARBA00022692"/>
    </source>
</evidence>
<evidence type="ECO:0000313" key="16">
    <source>
        <dbReference type="Proteomes" id="UP000643405"/>
    </source>
</evidence>
<evidence type="ECO:0000256" key="4">
    <source>
        <dbReference type="ARBA" id="ARBA00022452"/>
    </source>
</evidence>